<name>A0A1G8FEY8_9MICC</name>
<evidence type="ECO:0000313" key="4">
    <source>
        <dbReference type="Proteomes" id="UP000199258"/>
    </source>
</evidence>
<dbReference type="EMBL" id="FNDT01000003">
    <property type="protein sequence ID" value="SDH80683.1"/>
    <property type="molecule type" value="Genomic_DNA"/>
</dbReference>
<dbReference type="SUPFAM" id="SSF54001">
    <property type="entry name" value="Cysteine proteinases"/>
    <property type="match status" value="1"/>
</dbReference>
<evidence type="ECO:0000259" key="2">
    <source>
        <dbReference type="PROSITE" id="PS51782"/>
    </source>
</evidence>
<reference evidence="3 4" key="1">
    <citation type="submission" date="2016-10" db="EMBL/GenBank/DDBJ databases">
        <authorList>
            <person name="de Groot N.N."/>
        </authorList>
    </citation>
    <scope>NUCLEOTIDE SEQUENCE [LARGE SCALE GENOMIC DNA]</scope>
    <source>
        <strain evidence="3 4">NP_1H</strain>
    </source>
</reference>
<sequence>MSKNRHIARHRAESPSTMQVVSKAVSSHAGTVGRPAAVLVAASGIMFGAALPASAGTTTTSATVPAVEAGVQAAPLAAPAAPAPVVNAPTHTVQAGDTLGSIAASYGVSLEAVFAANGLGWDSIIYPGQVISLSGSAAAAPAPAAPAPVAPAPVAPAPQVAPAPVETSTMGVTTASSSITVADGASSGVGAAILASARAQLAAGSIQDCTRLIEIAMAAAGQPVGDLGPLQFADYGTRVSSPAPGDLVIRPGHVGIYAGGGQVISSGMNGANLTMQHPLTDLPGSFFVRL</sequence>
<dbReference type="AlphaFoldDB" id="A0A1G8FEY8"/>
<dbReference type="Pfam" id="PF01476">
    <property type="entry name" value="LysM"/>
    <property type="match status" value="1"/>
</dbReference>
<keyword evidence="4" id="KW-1185">Reference proteome</keyword>
<dbReference type="SUPFAM" id="SSF54106">
    <property type="entry name" value="LysM domain"/>
    <property type="match status" value="1"/>
</dbReference>
<organism evidence="3 4">
    <name type="scientific">Arthrobacter subterraneus</name>
    <dbReference type="NCBI Taxonomy" id="335973"/>
    <lineage>
        <taxon>Bacteria</taxon>
        <taxon>Bacillati</taxon>
        <taxon>Actinomycetota</taxon>
        <taxon>Actinomycetes</taxon>
        <taxon>Micrococcales</taxon>
        <taxon>Micrococcaceae</taxon>
        <taxon>Arthrobacter</taxon>
    </lineage>
</organism>
<evidence type="ECO:0000313" key="3">
    <source>
        <dbReference type="EMBL" id="SDH80683.1"/>
    </source>
</evidence>
<dbReference type="RefSeq" id="WP_245702699.1">
    <property type="nucleotide sequence ID" value="NZ_FNDT01000003.1"/>
</dbReference>
<dbReference type="SMART" id="SM00257">
    <property type="entry name" value="LysM"/>
    <property type="match status" value="1"/>
</dbReference>
<dbReference type="CDD" id="cd00118">
    <property type="entry name" value="LysM"/>
    <property type="match status" value="1"/>
</dbReference>
<dbReference type="InterPro" id="IPR018392">
    <property type="entry name" value="LysM"/>
</dbReference>
<accession>A0A1G8FEY8</accession>
<gene>
    <name evidence="3" type="ORF">SAMN04488693_10335</name>
</gene>
<feature type="domain" description="LysM" evidence="2">
    <location>
        <begin position="89"/>
        <end position="133"/>
    </location>
</feature>
<dbReference type="STRING" id="335973.SAMN04488693_10335"/>
<dbReference type="Gene3D" id="3.10.350.10">
    <property type="entry name" value="LysM domain"/>
    <property type="match status" value="1"/>
</dbReference>
<protein>
    <submittedName>
        <fullName evidence="3">LysM domain-containing protein</fullName>
    </submittedName>
</protein>
<evidence type="ECO:0000256" key="1">
    <source>
        <dbReference type="ARBA" id="ARBA00022729"/>
    </source>
</evidence>
<dbReference type="InterPro" id="IPR038765">
    <property type="entry name" value="Papain-like_cys_pep_sf"/>
</dbReference>
<dbReference type="InterPro" id="IPR036779">
    <property type="entry name" value="LysM_dom_sf"/>
</dbReference>
<keyword evidence="1" id="KW-0732">Signal</keyword>
<dbReference type="Gene3D" id="3.90.1720.10">
    <property type="entry name" value="endopeptidase domain like (from Nostoc punctiforme)"/>
    <property type="match status" value="1"/>
</dbReference>
<dbReference type="PROSITE" id="PS51782">
    <property type="entry name" value="LYSM"/>
    <property type="match status" value="1"/>
</dbReference>
<dbReference type="Proteomes" id="UP000199258">
    <property type="component" value="Unassembled WGS sequence"/>
</dbReference>
<proteinExistence type="predicted"/>